<keyword evidence="3" id="KW-0547">Nucleotide-binding</keyword>
<keyword evidence="5 6" id="KW-0539">Nucleus</keyword>
<dbReference type="FunFam" id="1.20.120.1190:FF:000001">
    <property type="entry name" value="Nucleolar GTP-binding protein 1"/>
    <property type="match status" value="1"/>
</dbReference>
<dbReference type="Proteomes" id="UP000002899">
    <property type="component" value="Chromosome IV"/>
</dbReference>
<keyword evidence="9" id="KW-1185">Reference proteome</keyword>
<feature type="domain" description="OBG-type G" evidence="7">
    <location>
        <begin position="173"/>
        <end position="346"/>
    </location>
</feature>
<dbReference type="PIRSF" id="PIRSF038919">
    <property type="entry name" value="NOG1"/>
    <property type="match status" value="1"/>
</dbReference>
<dbReference type="VEuPathDB" id="PiroplasmaDB:BmR1_04g08815"/>
<accession>I7JDP4</accession>
<dbReference type="InterPro" id="IPR031167">
    <property type="entry name" value="G_OBG"/>
</dbReference>
<dbReference type="GeneID" id="24426394"/>
<dbReference type="RefSeq" id="XP_012650348.2">
    <property type="nucleotide sequence ID" value="XM_012794894.2"/>
</dbReference>
<dbReference type="PROSITE" id="PS51710">
    <property type="entry name" value="G_OBG"/>
    <property type="match status" value="1"/>
</dbReference>
<dbReference type="Pfam" id="PF08155">
    <property type="entry name" value="NOGCT"/>
    <property type="match status" value="1"/>
</dbReference>
<evidence type="ECO:0000313" key="8">
    <source>
        <dbReference type="EMBL" id="CCF75940.2"/>
    </source>
</evidence>
<dbReference type="CDD" id="cd01897">
    <property type="entry name" value="NOG"/>
    <property type="match status" value="1"/>
</dbReference>
<dbReference type="Pfam" id="PF17835">
    <property type="entry name" value="NOG1_N"/>
    <property type="match status" value="1"/>
</dbReference>
<sequence length="635" mass="72852">MAQQRQLYNFKNITTIPGAKKLIDIVLSQTQRKTPTEVHKQFKISRIRNFYMRKVKYCQQVLRDRLQQILTELPKLDDIHPFYSDLFNVLYDRDHYKCALGQVNAIKGVVDRVAKEYVRMLKYGSSLYKCKMLKRAALGRMCTAVKKLDASLKYLEDVRQHMGRLPSINPHVRTIILTGYPNVGKSSFMNHVSHANVDVQPYSFTTKSLYVGHFDYNYIRWQIIDTPGLLDHPLEDMNTIEMTAITALAHIPAAIIYLIDISEECGFKIHEQVKLYHSIKALFHSKPIVIVLNKIDAMPVDSLMPEHKKLIEEMANNEPLVAYQECSTLSGEGVDDSKNKACKMLLDQRVCEKASSKKAEMLMNRLYVTNAQPRPHNIPESIIRAKMNMKLDSDMDGDDIDKSNGASFMTEKELEDKYGGPGVYSIDLRKNYILDDPNWKYDVFPEIYDGKNVFDFVDPDIDERLKMLEMEEQLLMREINDDPIDGEWKSMQNALDEMHSSIKAKQLERKLQKKRNGPAQISMAIKAKTAKKARKSLGASKLMKLSMIGKGEDDMNTLDVSDKLVANINQKSTDRISLLAKKSMGMSVQRDRKLKLIKKPKMPKGVRAENDRSINVKMPKHLFSGKRGIGKTNHR</sequence>
<evidence type="ECO:0000256" key="1">
    <source>
        <dbReference type="ARBA" id="ARBA00004604"/>
    </source>
</evidence>
<reference evidence="8 9" key="1">
    <citation type="journal article" date="2012" name="Nucleic Acids Res.">
        <title>Sequencing of the smallest Apicomplexan genome from the human pathogen Babesia microti.</title>
        <authorList>
            <person name="Cornillot E."/>
            <person name="Hadj-Kaddour K."/>
            <person name="Dassouli A."/>
            <person name="Noel B."/>
            <person name="Ranwez V."/>
            <person name="Vacherie B."/>
            <person name="Augagneur Y."/>
            <person name="Bres V."/>
            <person name="Duclos A."/>
            <person name="Randazzo S."/>
            <person name="Carcy B."/>
            <person name="Debierre-Grockiego F."/>
            <person name="Delbecq S."/>
            <person name="Moubri-Menage K."/>
            <person name="Shams-Eldin H."/>
            <person name="Usmani-Brown S."/>
            <person name="Bringaud F."/>
            <person name="Wincker P."/>
            <person name="Vivares C.P."/>
            <person name="Schwarz R.T."/>
            <person name="Schetters T.P."/>
            <person name="Krause P.J."/>
            <person name="Gorenflot A."/>
            <person name="Berry V."/>
            <person name="Barbe V."/>
            <person name="Ben Mamoun C."/>
        </authorList>
    </citation>
    <scope>NUCLEOTIDE SEQUENCE [LARGE SCALE GENOMIC DNA]</scope>
    <source>
        <strain evidence="8 9">RI</strain>
    </source>
</reference>
<dbReference type="InterPro" id="IPR006073">
    <property type="entry name" value="GTP-bd"/>
</dbReference>
<dbReference type="KEGG" id="bmic:BmR1_04g08815"/>
<evidence type="ECO:0000256" key="4">
    <source>
        <dbReference type="ARBA" id="ARBA00023134"/>
    </source>
</evidence>
<dbReference type="GO" id="GO:0005730">
    <property type="term" value="C:nucleolus"/>
    <property type="evidence" value="ECO:0007669"/>
    <property type="project" value="UniProtKB-SubCell"/>
</dbReference>
<evidence type="ECO:0000313" key="9">
    <source>
        <dbReference type="Proteomes" id="UP000002899"/>
    </source>
</evidence>
<reference evidence="8 9" key="2">
    <citation type="journal article" date="2013" name="PLoS ONE">
        <title>Whole genome mapping and re-organization of the nuclear and mitochondrial genomes of Babesia microti isolates.</title>
        <authorList>
            <person name="Cornillot E."/>
            <person name="Dassouli A."/>
            <person name="Garg A."/>
            <person name="Pachikara N."/>
            <person name="Randazzo S."/>
            <person name="Depoix D."/>
            <person name="Carcy B."/>
            <person name="Delbecq S."/>
            <person name="Frutos R."/>
            <person name="Silva J.C."/>
            <person name="Sutton R."/>
            <person name="Krause P.J."/>
            <person name="Mamoun C.B."/>
        </authorList>
    </citation>
    <scope>NUCLEOTIDE SEQUENCE [LARGE SCALE GENOMIC DNA]</scope>
    <source>
        <strain evidence="8 9">RI</strain>
    </source>
</reference>
<dbReference type="EMBL" id="LN871599">
    <property type="protein sequence ID" value="CCF75940.2"/>
    <property type="molecule type" value="Genomic_DNA"/>
</dbReference>
<dbReference type="InterPro" id="IPR027417">
    <property type="entry name" value="P-loop_NTPase"/>
</dbReference>
<dbReference type="InterPro" id="IPR012973">
    <property type="entry name" value="NOG_C"/>
</dbReference>
<evidence type="ECO:0000256" key="2">
    <source>
        <dbReference type="ARBA" id="ARBA00022517"/>
    </source>
</evidence>
<dbReference type="SUPFAM" id="SSF52540">
    <property type="entry name" value="P-loop containing nucleoside triphosphate hydrolases"/>
    <property type="match status" value="1"/>
</dbReference>
<dbReference type="Gene3D" id="3.40.50.300">
    <property type="entry name" value="P-loop containing nucleotide triphosphate hydrolases"/>
    <property type="match status" value="1"/>
</dbReference>
<dbReference type="GO" id="GO:0042254">
    <property type="term" value="P:ribosome biogenesis"/>
    <property type="evidence" value="ECO:0007669"/>
    <property type="project" value="UniProtKB-KW"/>
</dbReference>
<evidence type="ECO:0000256" key="5">
    <source>
        <dbReference type="ARBA" id="ARBA00023242"/>
    </source>
</evidence>
<organism evidence="8 9">
    <name type="scientific">Babesia microti (strain RI)</name>
    <dbReference type="NCBI Taxonomy" id="1133968"/>
    <lineage>
        <taxon>Eukaryota</taxon>
        <taxon>Sar</taxon>
        <taxon>Alveolata</taxon>
        <taxon>Apicomplexa</taxon>
        <taxon>Aconoidasida</taxon>
        <taxon>Piroplasmida</taxon>
        <taxon>Babesiidae</taxon>
        <taxon>Babesia</taxon>
    </lineage>
</organism>
<comment type="similarity">
    <text evidence="6">Belongs to the TRAFAC class OBG-HflX-like GTPase superfamily. OBG GTPase family. NOG subfamily.</text>
</comment>
<protein>
    <recommendedName>
        <fullName evidence="6">Nucleolar GTP-binding protein 1</fullName>
    </recommendedName>
</protein>
<comment type="subcellular location">
    <subcellularLocation>
        <location evidence="1 6">Nucleus</location>
        <location evidence="1 6">Nucleolus</location>
    </subcellularLocation>
</comment>
<keyword evidence="4" id="KW-0342">GTP-binding</keyword>
<evidence type="ECO:0000256" key="6">
    <source>
        <dbReference type="PIRNR" id="PIRNR038919"/>
    </source>
</evidence>
<name>I7JDP4_BABMR</name>
<dbReference type="InterPro" id="IPR010674">
    <property type="entry name" value="NOG1_Rossman_fold_dom"/>
</dbReference>
<evidence type="ECO:0000256" key="3">
    <source>
        <dbReference type="ARBA" id="ARBA00022741"/>
    </source>
</evidence>
<dbReference type="PRINTS" id="PR00326">
    <property type="entry name" value="GTP1OBG"/>
</dbReference>
<dbReference type="PANTHER" id="PTHR45759">
    <property type="entry name" value="NUCLEOLAR GTP-BINDING PROTEIN 1"/>
    <property type="match status" value="1"/>
</dbReference>
<dbReference type="OrthoDB" id="415015at2759"/>
<dbReference type="InterPro" id="IPR024926">
    <property type="entry name" value="NOG1"/>
</dbReference>
<keyword evidence="2 6" id="KW-0690">Ribosome biogenesis</keyword>
<dbReference type="GO" id="GO:0005525">
    <property type="term" value="F:GTP binding"/>
    <property type="evidence" value="ECO:0007669"/>
    <property type="project" value="UniProtKB-KW"/>
</dbReference>
<gene>
    <name evidence="8" type="ORF">BmR1_04g08815</name>
</gene>
<dbReference type="InterPro" id="IPR041623">
    <property type="entry name" value="NOG1_N"/>
</dbReference>
<evidence type="ECO:0000259" key="7">
    <source>
        <dbReference type="PROSITE" id="PS51710"/>
    </source>
</evidence>
<comment type="function">
    <text evidence="6">Involved in the biogenesis of the 60S ribosomal subunit.</text>
</comment>
<proteinExistence type="inferred from homology"/>
<dbReference type="AlphaFoldDB" id="I7JDP4"/>
<reference evidence="8 9" key="3">
    <citation type="journal article" date="2016" name="Sci. Rep.">
        <title>Genome-wide diversity and gene expression profiling of Babesia microti isolates identify polymorphic genes that mediate host-pathogen interactions.</title>
        <authorList>
            <person name="Silva J.C."/>
            <person name="Cornillot E."/>
            <person name="McCracken C."/>
            <person name="Usmani-Brown S."/>
            <person name="Dwivedi A."/>
            <person name="Ifeonu O.O."/>
            <person name="Crabtree J."/>
            <person name="Gotia H.T."/>
            <person name="Virji A.Z."/>
            <person name="Reynes C."/>
            <person name="Colinge J."/>
            <person name="Kumar V."/>
            <person name="Lawres L."/>
            <person name="Pazzi J.E."/>
            <person name="Pablo J.V."/>
            <person name="Hung C."/>
            <person name="Brancato J."/>
            <person name="Kumari P."/>
            <person name="Orvis J."/>
            <person name="Tretina K."/>
            <person name="Chibucos M."/>
            <person name="Ott S."/>
            <person name="Sadzewicz L."/>
            <person name="Sengamalay N."/>
            <person name="Shetty A.C."/>
            <person name="Su Q."/>
            <person name="Tallon L."/>
            <person name="Fraser C.M."/>
            <person name="Frutos R."/>
            <person name="Molina D.M."/>
            <person name="Krause P.J."/>
            <person name="Ben Mamoun C."/>
        </authorList>
    </citation>
    <scope>NUCLEOTIDE SEQUENCE [LARGE SCALE GENOMIC DNA]</scope>
    <source>
        <strain evidence="8 9">RI</strain>
    </source>
</reference>
<dbReference type="Gene3D" id="1.20.120.1190">
    <property type="match status" value="1"/>
</dbReference>
<dbReference type="Pfam" id="PF06858">
    <property type="entry name" value="NOG1"/>
    <property type="match status" value="1"/>
</dbReference>